<dbReference type="PANTHER" id="PTHR35046">
    <property type="entry name" value="ZINC KNUCKLE (CCHC-TYPE) FAMILY PROTEIN"/>
    <property type="match status" value="1"/>
</dbReference>
<dbReference type="InterPro" id="IPR056924">
    <property type="entry name" value="SH3_Tf2-1"/>
</dbReference>
<evidence type="ECO:0000313" key="4">
    <source>
        <dbReference type="Proteomes" id="UP000257109"/>
    </source>
</evidence>
<feature type="region of interest" description="Disordered" evidence="1">
    <location>
        <begin position="165"/>
        <end position="193"/>
    </location>
</feature>
<name>A0A371GTL3_MUCPR</name>
<proteinExistence type="predicted"/>
<feature type="domain" description="Tf2-1-like SH3-like" evidence="2">
    <location>
        <begin position="42"/>
        <end position="88"/>
    </location>
</feature>
<feature type="region of interest" description="Disordered" evidence="1">
    <location>
        <begin position="98"/>
        <end position="120"/>
    </location>
</feature>
<dbReference type="OrthoDB" id="1935586at2759"/>
<dbReference type="Pfam" id="PF24626">
    <property type="entry name" value="SH3_Tf2-1"/>
    <property type="match status" value="1"/>
</dbReference>
<dbReference type="PANTHER" id="PTHR35046:SF9">
    <property type="entry name" value="RNA-DIRECTED DNA POLYMERASE"/>
    <property type="match status" value="1"/>
</dbReference>
<dbReference type="Proteomes" id="UP000257109">
    <property type="component" value="Unassembled WGS sequence"/>
</dbReference>
<dbReference type="AlphaFoldDB" id="A0A371GTL3"/>
<evidence type="ECO:0000256" key="1">
    <source>
        <dbReference type="SAM" id="MobiDB-lite"/>
    </source>
</evidence>
<feature type="non-terminal residue" evidence="3">
    <location>
        <position position="257"/>
    </location>
</feature>
<protein>
    <recommendedName>
        <fullName evidence="2">Tf2-1-like SH3-like domain-containing protein</fullName>
    </recommendedName>
</protein>
<sequence>MENRRQNLLKLHAKVRANIEKRNGQYVREANKGHVMTFEPRDCIWVCKRKERFPTQRKYKLQPRGDETFQVLERINDNAYKLNLSTTYGEEFDLRMNPFEEGGNDRNPTNKAKDNLRDTGGLMTRSKTKMVKQSLLGLCLGIKENLEQSELEAAPKWDTLLQVDEENGESGPSETEAVDSIETDSISARPCSPAAHCRRSPIRVAQWHYPLQLSSSEATSSPVAMSLLEKRVTQATQGYNRQFTFVNAVRRRSLRAL</sequence>
<feature type="non-terminal residue" evidence="3">
    <location>
        <position position="1"/>
    </location>
</feature>
<evidence type="ECO:0000259" key="2">
    <source>
        <dbReference type="Pfam" id="PF24626"/>
    </source>
</evidence>
<evidence type="ECO:0000313" key="3">
    <source>
        <dbReference type="EMBL" id="RDX93888.1"/>
    </source>
</evidence>
<accession>A0A371GTL3</accession>
<comment type="caution">
    <text evidence="3">The sequence shown here is derived from an EMBL/GenBank/DDBJ whole genome shotgun (WGS) entry which is preliminary data.</text>
</comment>
<gene>
    <name evidence="3" type="ORF">CR513_23791</name>
</gene>
<keyword evidence="4" id="KW-1185">Reference proteome</keyword>
<dbReference type="EMBL" id="QJKJ01004505">
    <property type="protein sequence ID" value="RDX93888.1"/>
    <property type="molecule type" value="Genomic_DNA"/>
</dbReference>
<reference evidence="3" key="1">
    <citation type="submission" date="2018-05" db="EMBL/GenBank/DDBJ databases">
        <title>Draft genome of Mucuna pruriens seed.</title>
        <authorList>
            <person name="Nnadi N.E."/>
            <person name="Vos R."/>
            <person name="Hasami M.H."/>
            <person name="Devisetty U.K."/>
            <person name="Aguiy J.C."/>
        </authorList>
    </citation>
    <scope>NUCLEOTIDE SEQUENCE [LARGE SCALE GENOMIC DNA]</scope>
    <source>
        <strain evidence="3">JCA_2017</strain>
    </source>
</reference>
<organism evidence="3 4">
    <name type="scientific">Mucuna pruriens</name>
    <name type="common">Velvet bean</name>
    <name type="synonym">Dolichos pruriens</name>
    <dbReference type="NCBI Taxonomy" id="157652"/>
    <lineage>
        <taxon>Eukaryota</taxon>
        <taxon>Viridiplantae</taxon>
        <taxon>Streptophyta</taxon>
        <taxon>Embryophyta</taxon>
        <taxon>Tracheophyta</taxon>
        <taxon>Spermatophyta</taxon>
        <taxon>Magnoliopsida</taxon>
        <taxon>eudicotyledons</taxon>
        <taxon>Gunneridae</taxon>
        <taxon>Pentapetalae</taxon>
        <taxon>rosids</taxon>
        <taxon>fabids</taxon>
        <taxon>Fabales</taxon>
        <taxon>Fabaceae</taxon>
        <taxon>Papilionoideae</taxon>
        <taxon>50 kb inversion clade</taxon>
        <taxon>NPAAA clade</taxon>
        <taxon>indigoferoid/millettioid clade</taxon>
        <taxon>Phaseoleae</taxon>
        <taxon>Mucuna</taxon>
    </lineage>
</organism>